<organism evidence="1">
    <name type="scientific">Lepeophtheirus salmonis</name>
    <name type="common">Salmon louse</name>
    <name type="synonym">Caligus salmonis</name>
    <dbReference type="NCBI Taxonomy" id="72036"/>
    <lineage>
        <taxon>Eukaryota</taxon>
        <taxon>Metazoa</taxon>
        <taxon>Ecdysozoa</taxon>
        <taxon>Arthropoda</taxon>
        <taxon>Crustacea</taxon>
        <taxon>Multicrustacea</taxon>
        <taxon>Hexanauplia</taxon>
        <taxon>Copepoda</taxon>
        <taxon>Siphonostomatoida</taxon>
        <taxon>Caligidae</taxon>
        <taxon>Lepeophtheirus</taxon>
    </lineage>
</organism>
<reference evidence="1" key="1">
    <citation type="submission" date="2014-05" db="EMBL/GenBank/DDBJ databases">
        <authorList>
            <person name="Chronopoulou M."/>
        </authorList>
    </citation>
    <scope>NUCLEOTIDE SEQUENCE</scope>
    <source>
        <tissue evidence="1">Whole organism</tissue>
    </source>
</reference>
<proteinExistence type="predicted"/>
<protein>
    <submittedName>
        <fullName evidence="1">Uncharacterized protein</fullName>
    </submittedName>
</protein>
<accession>A0A0K2V469</accession>
<dbReference type="AlphaFoldDB" id="A0A0K2V469"/>
<sequence length="59" mass="7068">SEYEALHYLFSDGVNNLYSFLKQYKHSLNEVSSYRYELVQLARTNLTYLHGENFNLIFN</sequence>
<feature type="non-terminal residue" evidence="1">
    <location>
        <position position="1"/>
    </location>
</feature>
<name>A0A0K2V469_LEPSM</name>
<evidence type="ECO:0000313" key="1">
    <source>
        <dbReference type="EMBL" id="CDW45110.1"/>
    </source>
</evidence>
<dbReference type="EMBL" id="HACA01027749">
    <property type="protein sequence ID" value="CDW45110.1"/>
    <property type="molecule type" value="Transcribed_RNA"/>
</dbReference>